<evidence type="ECO:0000313" key="9">
    <source>
        <dbReference type="EMBL" id="GFR62127.1"/>
    </source>
</evidence>
<protein>
    <recommendedName>
        <fullName evidence="8">Polycystin domain-containing protein</fullName>
    </recommendedName>
</protein>
<dbReference type="InterPro" id="IPR051223">
    <property type="entry name" value="Polycystin"/>
</dbReference>
<dbReference type="GO" id="GO:0016020">
    <property type="term" value="C:membrane"/>
    <property type="evidence" value="ECO:0007669"/>
    <property type="project" value="UniProtKB-SubCell"/>
</dbReference>
<evidence type="ECO:0000256" key="3">
    <source>
        <dbReference type="ARBA" id="ARBA00022692"/>
    </source>
</evidence>
<evidence type="ECO:0000256" key="4">
    <source>
        <dbReference type="ARBA" id="ARBA00022989"/>
    </source>
</evidence>
<dbReference type="GO" id="GO:0005262">
    <property type="term" value="F:calcium channel activity"/>
    <property type="evidence" value="ECO:0007669"/>
    <property type="project" value="TreeGrafter"/>
</dbReference>
<dbReference type="EMBL" id="BMAT01000228">
    <property type="protein sequence ID" value="GFR62127.1"/>
    <property type="molecule type" value="Genomic_DNA"/>
</dbReference>
<keyword evidence="4 7" id="KW-1133">Transmembrane helix</keyword>
<accession>A0AAV4EM86</accession>
<keyword evidence="5 7" id="KW-0472">Membrane</keyword>
<dbReference type="Pfam" id="PF20519">
    <property type="entry name" value="Polycystin_dom"/>
    <property type="match status" value="1"/>
</dbReference>
<dbReference type="PANTHER" id="PTHR10877:SF194">
    <property type="entry name" value="LOCATION OF VULVA DEFECTIVE 1"/>
    <property type="match status" value="1"/>
</dbReference>
<reference evidence="9 10" key="1">
    <citation type="journal article" date="2021" name="Elife">
        <title>Chloroplast acquisition without the gene transfer in kleptoplastic sea slugs, Plakobranchus ocellatus.</title>
        <authorList>
            <person name="Maeda T."/>
            <person name="Takahashi S."/>
            <person name="Yoshida T."/>
            <person name="Shimamura S."/>
            <person name="Takaki Y."/>
            <person name="Nagai Y."/>
            <person name="Toyoda A."/>
            <person name="Suzuki Y."/>
            <person name="Arimoto A."/>
            <person name="Ishii H."/>
            <person name="Satoh N."/>
            <person name="Nishiyama T."/>
            <person name="Hasebe M."/>
            <person name="Maruyama T."/>
            <person name="Minagawa J."/>
            <person name="Obokata J."/>
            <person name="Shigenobu S."/>
        </authorList>
    </citation>
    <scope>NUCLEOTIDE SEQUENCE [LARGE SCALE GENOMIC DNA]</scope>
</reference>
<evidence type="ECO:0000313" key="10">
    <source>
        <dbReference type="Proteomes" id="UP000762676"/>
    </source>
</evidence>
<feature type="domain" description="Polycystin" evidence="8">
    <location>
        <begin position="63"/>
        <end position="246"/>
    </location>
</feature>
<dbReference type="PANTHER" id="PTHR10877">
    <property type="entry name" value="POLYCYSTIN FAMILY MEMBER"/>
    <property type="match status" value="1"/>
</dbReference>
<keyword evidence="3 7" id="KW-0812">Transmembrane</keyword>
<proteinExistence type="inferred from homology"/>
<dbReference type="InterPro" id="IPR046791">
    <property type="entry name" value="Polycystin_dom"/>
</dbReference>
<evidence type="ECO:0000256" key="2">
    <source>
        <dbReference type="ARBA" id="ARBA00007200"/>
    </source>
</evidence>
<dbReference type="GO" id="GO:0050982">
    <property type="term" value="P:detection of mechanical stimulus"/>
    <property type="evidence" value="ECO:0007669"/>
    <property type="project" value="TreeGrafter"/>
</dbReference>
<organism evidence="9 10">
    <name type="scientific">Elysia marginata</name>
    <dbReference type="NCBI Taxonomy" id="1093978"/>
    <lineage>
        <taxon>Eukaryota</taxon>
        <taxon>Metazoa</taxon>
        <taxon>Spiralia</taxon>
        <taxon>Lophotrochozoa</taxon>
        <taxon>Mollusca</taxon>
        <taxon>Gastropoda</taxon>
        <taxon>Heterobranchia</taxon>
        <taxon>Euthyneura</taxon>
        <taxon>Panpulmonata</taxon>
        <taxon>Sacoglossa</taxon>
        <taxon>Placobranchoidea</taxon>
        <taxon>Plakobranchidae</taxon>
        <taxon>Elysia</taxon>
    </lineage>
</organism>
<feature type="region of interest" description="Disordered" evidence="6">
    <location>
        <begin position="335"/>
        <end position="395"/>
    </location>
</feature>
<gene>
    <name evidence="9" type="ORF">ElyMa_000122700</name>
</gene>
<dbReference type="Proteomes" id="UP000762676">
    <property type="component" value="Unassembled WGS sequence"/>
</dbReference>
<feature type="transmembrane region" description="Helical" evidence="7">
    <location>
        <begin position="269"/>
        <end position="288"/>
    </location>
</feature>
<name>A0AAV4EM86_9GAST</name>
<sequence>MFFNFTQRVTHLPHVTFHKGVYWLIFYTILAVVMVNMQSDCYNSFNQGHYLKHTLKLPPSSEVVTTVAELWTFITGVLLPGLLDLKTYTNITVSGDPADKIYLNPGNPHSMGSMVIPPANVDRDRSCNFEFSTETEDKRDYMSSWSGNAYSKCESLSFLRRIRNILFIFAHPLRRQLTSLAWADLYIAVVRYWTVMHFDNKETPYRLGVMQRSDWIDQHTRYLLIDFCLINPGASIVSAFRITVDFKRPAPFWHTEDFHFRFKETSNHVYILITIGFFFIIISIYNLIKEILAGMLMIAMMEMMPTSTMVSTMMTILMMCNDDNDYVDVDAAVHDNDDDDDDVYDVDVDENDYDDADVDDNDDDYDDDDVDDNVDKDDDDDDDCEDQDDYVSDHDDAFIVYDGAAYPSPFVRQ</sequence>
<comment type="subcellular location">
    <subcellularLocation>
        <location evidence="1">Membrane</location>
        <topology evidence="1">Multi-pass membrane protein</topology>
    </subcellularLocation>
</comment>
<evidence type="ECO:0000256" key="6">
    <source>
        <dbReference type="SAM" id="MobiDB-lite"/>
    </source>
</evidence>
<evidence type="ECO:0000259" key="8">
    <source>
        <dbReference type="Pfam" id="PF20519"/>
    </source>
</evidence>
<feature type="compositionally biased region" description="Acidic residues" evidence="6">
    <location>
        <begin position="336"/>
        <end position="390"/>
    </location>
</feature>
<comment type="caution">
    <text evidence="9">The sequence shown here is derived from an EMBL/GenBank/DDBJ whole genome shotgun (WGS) entry which is preliminary data.</text>
</comment>
<feature type="transmembrane region" description="Helical" evidence="7">
    <location>
        <begin position="20"/>
        <end position="37"/>
    </location>
</feature>
<evidence type="ECO:0000256" key="1">
    <source>
        <dbReference type="ARBA" id="ARBA00004141"/>
    </source>
</evidence>
<dbReference type="AlphaFoldDB" id="A0AAV4EM86"/>
<keyword evidence="10" id="KW-1185">Reference proteome</keyword>
<evidence type="ECO:0000256" key="7">
    <source>
        <dbReference type="SAM" id="Phobius"/>
    </source>
</evidence>
<evidence type="ECO:0000256" key="5">
    <source>
        <dbReference type="ARBA" id="ARBA00023136"/>
    </source>
</evidence>
<comment type="similarity">
    <text evidence="2">Belongs to the polycystin family.</text>
</comment>